<name>A0A4Q2KEH9_9FIRM</name>
<dbReference type="InterPro" id="IPR011990">
    <property type="entry name" value="TPR-like_helical_dom_sf"/>
</dbReference>
<dbReference type="OrthoDB" id="1947696at2"/>
<organism evidence="1 2">
    <name type="scientific">Candidatus Borkfalkia ceftriaxoniphila</name>
    <dbReference type="NCBI Taxonomy" id="2508949"/>
    <lineage>
        <taxon>Bacteria</taxon>
        <taxon>Bacillati</taxon>
        <taxon>Bacillota</taxon>
        <taxon>Clostridia</taxon>
        <taxon>Christensenellales</taxon>
        <taxon>Christensenellaceae</taxon>
        <taxon>Candidatus Borkfalkia</taxon>
    </lineage>
</organism>
<dbReference type="Pfam" id="PF13432">
    <property type="entry name" value="TPR_16"/>
    <property type="match status" value="1"/>
</dbReference>
<dbReference type="SMART" id="SM00028">
    <property type="entry name" value="TPR"/>
    <property type="match status" value="3"/>
</dbReference>
<keyword evidence="2" id="KW-1185">Reference proteome</keyword>
<comment type="caution">
    <text evidence="1">The sequence shown here is derived from an EMBL/GenBank/DDBJ whole genome shotgun (WGS) entry which is preliminary data.</text>
</comment>
<reference evidence="1 2" key="1">
    <citation type="journal article" date="2019" name="Gut">
        <title>Antibiotics-induced monodominance of a novel gut bacterial order.</title>
        <authorList>
            <person name="Hildebrand F."/>
            <person name="Moitinho-Silva L."/>
            <person name="Blasche S."/>
            <person name="Jahn M.T."/>
            <person name="Gossmann T.I."/>
            <person name="Heuerta-Cepas J."/>
            <person name="Hercog R."/>
            <person name="Luetge M."/>
            <person name="Bahram M."/>
            <person name="Pryszlak A."/>
            <person name="Alves R.J."/>
            <person name="Waszak S.M."/>
            <person name="Zhu A."/>
            <person name="Ye L."/>
            <person name="Costea P.I."/>
            <person name="Aalvink S."/>
            <person name="Belzer C."/>
            <person name="Forslund S.K."/>
            <person name="Sunagawa S."/>
            <person name="Hentschel U."/>
            <person name="Merten C."/>
            <person name="Patil K.R."/>
            <person name="Benes V."/>
            <person name="Bork P."/>
        </authorList>
    </citation>
    <scope>NUCLEOTIDE SEQUENCE [LARGE SCALE GENOMIC DNA]</scope>
    <source>
        <strain evidence="1 2">HDS1380</strain>
    </source>
</reference>
<dbReference type="RefSeq" id="WP_129226071.1">
    <property type="nucleotide sequence ID" value="NZ_SDOZ01000002.1"/>
</dbReference>
<accession>A0A4Q2KEH9</accession>
<protein>
    <submittedName>
        <fullName evidence="1">Tetratricopeptide repeat protein</fullName>
    </submittedName>
</protein>
<dbReference type="EMBL" id="SDOZ01000002">
    <property type="protein sequence ID" value="RXZ62387.1"/>
    <property type="molecule type" value="Genomic_DNA"/>
</dbReference>
<evidence type="ECO:0000313" key="1">
    <source>
        <dbReference type="EMBL" id="RXZ62387.1"/>
    </source>
</evidence>
<dbReference type="AlphaFoldDB" id="A0A4Q2KEH9"/>
<dbReference type="SUPFAM" id="SSF48452">
    <property type="entry name" value="TPR-like"/>
    <property type="match status" value="2"/>
</dbReference>
<proteinExistence type="predicted"/>
<dbReference type="Gene3D" id="1.25.40.10">
    <property type="entry name" value="Tetratricopeptide repeat domain"/>
    <property type="match status" value="2"/>
</dbReference>
<sequence>MDEKVIAFDAGEDRLVELAERYCDEKNFCAALRMIHKKINLYGAEPDDWMFLAEIYDDMETYEMAINCWFRYLAVCEIEALADAYEGLAACYYNVGNEAQSAYYYNKMLSEDDDVPAESKMEIARMFTRSPKSLFKVVYPPEKADYGETVDEGVKLLKSGKYEDAATAFSKVHPASRLAGAAKNYLAVCHLVTGDSDAAEKDCLELLEKDPDDVQALSTYCAVLIEKKQTAKSREIARRLASISTENPDELYKIATVCCESGLDAEAYEKFCVLEEIVRYDLTLIYFKSVAACKCGKYRESLEGFGKIIDVFPHAEVARYYYNAMRLYLEEGGQPPAVDYFYKLPKAERDKRVQLLAALSDVKSDELRRYGREYDLVPLFRWCFDEFDGQEPELQLLAVNVAVRAGEYGFLQEMFLDSTVNDVIKIETARKIFERNKDASIAVVLCDVFKQLEFVRLEVGRVKHKIFVSAYSMCAAKFCLLGNEHTHKFNRAAVKMYNILEEKNLLTLVTDKESLACAIFLFTRKGKGDFKGALESFRADETNVRTLLEAVRQGDKNETH</sequence>
<dbReference type="Proteomes" id="UP000291269">
    <property type="component" value="Unassembled WGS sequence"/>
</dbReference>
<dbReference type="InterPro" id="IPR019734">
    <property type="entry name" value="TPR_rpt"/>
</dbReference>
<gene>
    <name evidence="1" type="ORF">ESZ91_08325</name>
</gene>
<evidence type="ECO:0000313" key="2">
    <source>
        <dbReference type="Proteomes" id="UP000291269"/>
    </source>
</evidence>